<evidence type="ECO:0000313" key="2">
    <source>
        <dbReference type="EMBL" id="VEL13758.1"/>
    </source>
</evidence>
<keyword evidence="3" id="KW-1185">Reference proteome</keyword>
<accession>A0A3S5CJM9</accession>
<proteinExistence type="predicted"/>
<name>A0A3S5CJM9_9PLAT</name>
<protein>
    <submittedName>
        <fullName evidence="2">Uncharacterized protein</fullName>
    </submittedName>
</protein>
<dbReference type="AlphaFoldDB" id="A0A3S5CJM9"/>
<evidence type="ECO:0000313" key="3">
    <source>
        <dbReference type="Proteomes" id="UP000784294"/>
    </source>
</evidence>
<feature type="region of interest" description="Disordered" evidence="1">
    <location>
        <begin position="1"/>
        <end position="26"/>
    </location>
</feature>
<reference evidence="2" key="1">
    <citation type="submission" date="2018-11" db="EMBL/GenBank/DDBJ databases">
        <authorList>
            <consortium name="Pathogen Informatics"/>
        </authorList>
    </citation>
    <scope>NUCLEOTIDE SEQUENCE</scope>
</reference>
<dbReference type="Proteomes" id="UP000784294">
    <property type="component" value="Unassembled WGS sequence"/>
</dbReference>
<evidence type="ECO:0000256" key="1">
    <source>
        <dbReference type="SAM" id="MobiDB-lite"/>
    </source>
</evidence>
<sequence>MARLANDAGETCGNVPSPRSDSGNDHAYYGLGTRVVEWSHNDISRTDVTIQFHIALLSQKLFSSRLEWTEVSTSPRSYQHPQRESNRVSAECELDALTTRPHCLERYCVTGQV</sequence>
<organism evidence="2 3">
    <name type="scientific">Protopolystoma xenopodis</name>
    <dbReference type="NCBI Taxonomy" id="117903"/>
    <lineage>
        <taxon>Eukaryota</taxon>
        <taxon>Metazoa</taxon>
        <taxon>Spiralia</taxon>
        <taxon>Lophotrochozoa</taxon>
        <taxon>Platyhelminthes</taxon>
        <taxon>Monogenea</taxon>
        <taxon>Polyopisthocotylea</taxon>
        <taxon>Polystomatidea</taxon>
        <taxon>Polystomatidae</taxon>
        <taxon>Protopolystoma</taxon>
    </lineage>
</organism>
<gene>
    <name evidence="2" type="ORF">PXEA_LOCUS7198</name>
</gene>
<comment type="caution">
    <text evidence="2">The sequence shown here is derived from an EMBL/GenBank/DDBJ whole genome shotgun (WGS) entry which is preliminary data.</text>
</comment>
<dbReference type="EMBL" id="CAAALY010018839">
    <property type="protein sequence ID" value="VEL13758.1"/>
    <property type="molecule type" value="Genomic_DNA"/>
</dbReference>